<name>A0A0G4EEN4_VITBC</name>
<accession>A0A0G4EEN4</accession>
<sequence length="87" mass="9748">MIGGHTHLRNTQRFTAAQELHTRQLTSSVTHSPTQRDYAVEGLRLAEKDSLDNKEGEEEGEENGETGSKEEGRTTDSWVVQLAEFMS</sequence>
<organism evidence="2 3">
    <name type="scientific">Vitrella brassicaformis (strain CCMP3155)</name>
    <dbReference type="NCBI Taxonomy" id="1169540"/>
    <lineage>
        <taxon>Eukaryota</taxon>
        <taxon>Sar</taxon>
        <taxon>Alveolata</taxon>
        <taxon>Colpodellida</taxon>
        <taxon>Vitrellaceae</taxon>
        <taxon>Vitrella</taxon>
    </lineage>
</organism>
<protein>
    <submittedName>
        <fullName evidence="2">Uncharacterized protein</fullName>
    </submittedName>
</protein>
<reference evidence="2 3" key="1">
    <citation type="submission" date="2014-11" db="EMBL/GenBank/DDBJ databases">
        <authorList>
            <person name="Zhu J."/>
            <person name="Qi W."/>
            <person name="Song R."/>
        </authorList>
    </citation>
    <scope>NUCLEOTIDE SEQUENCE [LARGE SCALE GENOMIC DNA]</scope>
</reference>
<dbReference type="InParanoid" id="A0A0G4EEN4"/>
<dbReference type="VEuPathDB" id="CryptoDB:Vbra_20347"/>
<evidence type="ECO:0000313" key="2">
    <source>
        <dbReference type="EMBL" id="CEL94002.1"/>
    </source>
</evidence>
<feature type="region of interest" description="Disordered" evidence="1">
    <location>
        <begin position="42"/>
        <end position="87"/>
    </location>
</feature>
<evidence type="ECO:0000256" key="1">
    <source>
        <dbReference type="SAM" id="MobiDB-lite"/>
    </source>
</evidence>
<feature type="compositionally biased region" description="Acidic residues" evidence="1">
    <location>
        <begin position="55"/>
        <end position="64"/>
    </location>
</feature>
<proteinExistence type="predicted"/>
<evidence type="ECO:0000313" key="3">
    <source>
        <dbReference type="Proteomes" id="UP000041254"/>
    </source>
</evidence>
<dbReference type="EMBL" id="CDMY01000201">
    <property type="protein sequence ID" value="CEL94002.1"/>
    <property type="molecule type" value="Genomic_DNA"/>
</dbReference>
<dbReference type="Proteomes" id="UP000041254">
    <property type="component" value="Unassembled WGS sequence"/>
</dbReference>
<keyword evidence="3" id="KW-1185">Reference proteome</keyword>
<dbReference type="AlphaFoldDB" id="A0A0G4EEN4"/>
<feature type="compositionally biased region" description="Basic and acidic residues" evidence="1">
    <location>
        <begin position="44"/>
        <end position="54"/>
    </location>
</feature>
<gene>
    <name evidence="2" type="ORF">Vbra_20347</name>
</gene>